<gene>
    <name evidence="2" type="ORF">C0Q70_19499</name>
</gene>
<dbReference type="OrthoDB" id="5969463at2759"/>
<reference evidence="2 3" key="1">
    <citation type="submission" date="2018-04" db="EMBL/GenBank/DDBJ databases">
        <title>The genome of golden apple snail Pomacea canaliculata provides insight into stress tolerance and invasive adaptation.</title>
        <authorList>
            <person name="Liu C."/>
            <person name="Liu B."/>
            <person name="Ren Y."/>
            <person name="Zhang Y."/>
            <person name="Wang H."/>
            <person name="Li S."/>
            <person name="Jiang F."/>
            <person name="Yin L."/>
            <person name="Zhang G."/>
            <person name="Qian W."/>
            <person name="Fan W."/>
        </authorList>
    </citation>
    <scope>NUCLEOTIDE SEQUENCE [LARGE SCALE GENOMIC DNA]</scope>
    <source>
        <strain evidence="2">SZHN2017</strain>
        <tissue evidence="2">Muscle</tissue>
    </source>
</reference>
<organism evidence="2 3">
    <name type="scientific">Pomacea canaliculata</name>
    <name type="common">Golden apple snail</name>
    <dbReference type="NCBI Taxonomy" id="400727"/>
    <lineage>
        <taxon>Eukaryota</taxon>
        <taxon>Metazoa</taxon>
        <taxon>Spiralia</taxon>
        <taxon>Lophotrochozoa</taxon>
        <taxon>Mollusca</taxon>
        <taxon>Gastropoda</taxon>
        <taxon>Caenogastropoda</taxon>
        <taxon>Architaenioglossa</taxon>
        <taxon>Ampullarioidea</taxon>
        <taxon>Ampullariidae</taxon>
        <taxon>Pomacea</taxon>
    </lineage>
</organism>
<evidence type="ECO:0000313" key="2">
    <source>
        <dbReference type="EMBL" id="PVD21326.1"/>
    </source>
</evidence>
<evidence type="ECO:0000256" key="1">
    <source>
        <dbReference type="SAM" id="Phobius"/>
    </source>
</evidence>
<evidence type="ECO:0000313" key="3">
    <source>
        <dbReference type="Proteomes" id="UP000245119"/>
    </source>
</evidence>
<dbReference type="EMBL" id="PZQS01000012">
    <property type="protein sequence ID" value="PVD21326.1"/>
    <property type="molecule type" value="Genomic_DNA"/>
</dbReference>
<dbReference type="SUPFAM" id="SSF81321">
    <property type="entry name" value="Family A G protein-coupled receptor-like"/>
    <property type="match status" value="1"/>
</dbReference>
<accession>A0A2T7NJJ9</accession>
<sequence length="93" mass="10164">MDVQVAFTSCTDPATLNLTVTENGVSEHDRLLQCLNDEKAGLYIPVIVFLVVLIITGTFGNVLVCCVYLRKSYKASSTISSCPWPYWTSSAAL</sequence>
<keyword evidence="1" id="KW-1133">Transmembrane helix</keyword>
<proteinExistence type="predicted"/>
<dbReference type="Proteomes" id="UP000245119">
    <property type="component" value="Linkage Group LG12"/>
</dbReference>
<protein>
    <submittedName>
        <fullName evidence="2">Uncharacterized protein</fullName>
    </submittedName>
</protein>
<dbReference type="AlphaFoldDB" id="A0A2T7NJJ9"/>
<comment type="caution">
    <text evidence="2">The sequence shown here is derived from an EMBL/GenBank/DDBJ whole genome shotgun (WGS) entry which is preliminary data.</text>
</comment>
<keyword evidence="3" id="KW-1185">Reference proteome</keyword>
<keyword evidence="1" id="KW-0812">Transmembrane</keyword>
<name>A0A2T7NJJ9_POMCA</name>
<dbReference type="STRING" id="400727.A0A2T7NJJ9"/>
<keyword evidence="1" id="KW-0472">Membrane</keyword>
<dbReference type="Gene3D" id="1.20.1070.10">
    <property type="entry name" value="Rhodopsin 7-helix transmembrane proteins"/>
    <property type="match status" value="1"/>
</dbReference>
<feature type="transmembrane region" description="Helical" evidence="1">
    <location>
        <begin position="42"/>
        <end position="69"/>
    </location>
</feature>